<evidence type="ECO:0000313" key="3">
    <source>
        <dbReference type="Proteomes" id="UP000240493"/>
    </source>
</evidence>
<dbReference type="STRING" id="1042311.A0A2T3ZMS2"/>
<keyword evidence="1" id="KW-0732">Signal</keyword>
<feature type="signal peptide" evidence="1">
    <location>
        <begin position="1"/>
        <end position="19"/>
    </location>
</feature>
<feature type="chain" id="PRO_5015600940" description="Apple domain-containing protein" evidence="1">
    <location>
        <begin position="20"/>
        <end position="392"/>
    </location>
</feature>
<dbReference type="EMBL" id="KZ679256">
    <property type="protein sequence ID" value="PTB46099.1"/>
    <property type="molecule type" value="Genomic_DNA"/>
</dbReference>
<sequence length="392" mass="41830">MVKVNSIVSLLALGSSALAIERQPRPDLVEEFITCTTELAPKSNHHVPTYWHSKTRTLTYTERVTITPHPIITPTKTKTKTVTNIIETTTTEPPYTDVATTTITSTSYATTTNVVTQTDTSTISTTITTTPTTTIPAPADFTPISQEQGFVAKAKVRSAKNVLERSKEVLQCKKDPHGGHSFYPPLYPQFVTCNKLIEPVFIKRVTYTAKACTKTAPPKTKTVTTTVKKTHTDTIWPCEVTSTATSSTSTVVTSTVDSTITTTVTSTNVVSATAPQQTLQAVCGPENLISSANGGEIISLVETNYPGNFAYVAGVTDSYDCCLSCFNTPGCRGSFFAGTQCTQIVSVDGVCHANQFSQDAFLTSPKGPNSVVTTISNGPCGLIKNLGDASTA</sequence>
<reference evidence="2 3" key="1">
    <citation type="submission" date="2016-07" db="EMBL/GenBank/DDBJ databases">
        <title>Multiple horizontal gene transfer events from other fungi enriched the ability of initially mycotrophic Trichoderma (Ascomycota) to feed on dead plant biomass.</title>
        <authorList>
            <consortium name="DOE Joint Genome Institute"/>
            <person name="Aerts A."/>
            <person name="Atanasova L."/>
            <person name="Chenthamara K."/>
            <person name="Zhang J."/>
            <person name="Grujic M."/>
            <person name="Henrissat B."/>
            <person name="Kuo A."/>
            <person name="Salamov A."/>
            <person name="Lipzen A."/>
            <person name="Labutti K."/>
            <person name="Barry K."/>
            <person name="Miao Y."/>
            <person name="Rahimi M.J."/>
            <person name="Shen Q."/>
            <person name="Grigoriev I.V."/>
            <person name="Kubicek C.P."/>
            <person name="Druzhinina I.S."/>
        </authorList>
    </citation>
    <scope>NUCLEOTIDE SEQUENCE [LARGE SCALE GENOMIC DNA]</scope>
    <source>
        <strain evidence="2 3">CBS 433.97</strain>
    </source>
</reference>
<protein>
    <recommendedName>
        <fullName evidence="4">Apple domain-containing protein</fullName>
    </recommendedName>
</protein>
<proteinExistence type="predicted"/>
<evidence type="ECO:0000313" key="2">
    <source>
        <dbReference type="EMBL" id="PTB46099.1"/>
    </source>
</evidence>
<evidence type="ECO:0008006" key="4">
    <source>
        <dbReference type="Google" id="ProtNLM"/>
    </source>
</evidence>
<name>A0A2T3ZMS2_TRIA4</name>
<dbReference type="AlphaFoldDB" id="A0A2T3ZMS2"/>
<organism evidence="2 3">
    <name type="scientific">Trichoderma asperellum (strain ATCC 204424 / CBS 433.97 / NBRC 101777)</name>
    <dbReference type="NCBI Taxonomy" id="1042311"/>
    <lineage>
        <taxon>Eukaryota</taxon>
        <taxon>Fungi</taxon>
        <taxon>Dikarya</taxon>
        <taxon>Ascomycota</taxon>
        <taxon>Pezizomycotina</taxon>
        <taxon>Sordariomycetes</taxon>
        <taxon>Hypocreomycetidae</taxon>
        <taxon>Hypocreales</taxon>
        <taxon>Hypocreaceae</taxon>
        <taxon>Trichoderma</taxon>
    </lineage>
</organism>
<evidence type="ECO:0000256" key="1">
    <source>
        <dbReference type="SAM" id="SignalP"/>
    </source>
</evidence>
<dbReference type="Proteomes" id="UP000240493">
    <property type="component" value="Unassembled WGS sequence"/>
</dbReference>
<gene>
    <name evidence="2" type="ORF">M441DRAFT_63399</name>
</gene>
<keyword evidence="3" id="KW-1185">Reference proteome</keyword>
<dbReference type="OrthoDB" id="5428787at2759"/>
<accession>A0A2T3ZMS2</accession>